<dbReference type="OrthoDB" id="2051697at2"/>
<comment type="caution">
    <text evidence="5">The sequence shown here is derived from an EMBL/GenBank/DDBJ whole genome shotgun (WGS) entry which is preliminary data.</text>
</comment>
<organism evidence="5 6">
    <name type="scientific">Ruminococcus callidus ATCC 27760</name>
    <dbReference type="NCBI Taxonomy" id="411473"/>
    <lineage>
        <taxon>Bacteria</taxon>
        <taxon>Bacillati</taxon>
        <taxon>Bacillota</taxon>
        <taxon>Clostridia</taxon>
        <taxon>Eubacteriales</taxon>
        <taxon>Oscillospiraceae</taxon>
        <taxon>Ruminococcus</taxon>
    </lineage>
</organism>
<dbReference type="Pfam" id="PF12802">
    <property type="entry name" value="MarR_2"/>
    <property type="match status" value="1"/>
</dbReference>
<keyword evidence="3" id="KW-0804">Transcription</keyword>
<feature type="domain" description="HTH marR-type" evidence="4">
    <location>
        <begin position="25"/>
        <end position="126"/>
    </location>
</feature>
<evidence type="ECO:0000256" key="3">
    <source>
        <dbReference type="ARBA" id="ARBA00023163"/>
    </source>
</evidence>
<proteinExistence type="predicted"/>
<dbReference type="InterPro" id="IPR039422">
    <property type="entry name" value="MarR/SlyA-like"/>
</dbReference>
<reference evidence="5 6" key="1">
    <citation type="submission" date="2013-07" db="EMBL/GenBank/DDBJ databases">
        <authorList>
            <person name="Weinstock G."/>
            <person name="Sodergren E."/>
            <person name="Wylie T."/>
            <person name="Fulton L."/>
            <person name="Fulton R."/>
            <person name="Fronick C."/>
            <person name="O'Laughlin M."/>
            <person name="Godfrey J."/>
            <person name="Miner T."/>
            <person name="Herter B."/>
            <person name="Appelbaum E."/>
            <person name="Cordes M."/>
            <person name="Lek S."/>
            <person name="Wollam A."/>
            <person name="Pepin K.H."/>
            <person name="Palsikar V.B."/>
            <person name="Mitreva M."/>
            <person name="Wilson R.K."/>
        </authorList>
    </citation>
    <scope>NUCLEOTIDE SEQUENCE [LARGE SCALE GENOMIC DNA]</scope>
    <source>
        <strain evidence="5 6">ATCC 27760</strain>
    </source>
</reference>
<evidence type="ECO:0000313" key="5">
    <source>
        <dbReference type="EMBL" id="ERJ88081.1"/>
    </source>
</evidence>
<keyword evidence="6" id="KW-1185">Reference proteome</keyword>
<keyword evidence="1" id="KW-0805">Transcription regulation</keyword>
<dbReference type="InterPro" id="IPR036388">
    <property type="entry name" value="WH-like_DNA-bd_sf"/>
</dbReference>
<evidence type="ECO:0000259" key="4">
    <source>
        <dbReference type="SMART" id="SM00347"/>
    </source>
</evidence>
<dbReference type="RefSeq" id="WP_021681399.1">
    <property type="nucleotide sequence ID" value="NZ_KI260345.1"/>
</dbReference>
<protein>
    <submittedName>
        <fullName evidence="5">Transcriptional regulator, MarR family</fullName>
    </submittedName>
</protein>
<name>U2JPB1_9FIRM</name>
<dbReference type="EMBL" id="AWVF01000417">
    <property type="protein sequence ID" value="ERJ88081.1"/>
    <property type="molecule type" value="Genomic_DNA"/>
</dbReference>
<keyword evidence="2" id="KW-0238">DNA-binding</keyword>
<accession>U2JPB1</accession>
<dbReference type="PANTHER" id="PTHR33164">
    <property type="entry name" value="TRANSCRIPTIONAL REGULATOR, MARR FAMILY"/>
    <property type="match status" value="1"/>
</dbReference>
<sequence length="146" mass="17117">MKDMSWIEMMKKAQEIRLFTSLQIKRAQKGGITSAQELDFLSRIVLSDAELTPLELTVLTDLSKSAVSRLIEHLERKELLQKKYNSNDKRSYTLLCTAKGTMELEKTYQYYLEPIYRLRKILGDEKFEALIKYIKEANDLMMKNGR</sequence>
<evidence type="ECO:0000313" key="6">
    <source>
        <dbReference type="Proteomes" id="UP000016662"/>
    </source>
</evidence>
<evidence type="ECO:0000256" key="1">
    <source>
        <dbReference type="ARBA" id="ARBA00023015"/>
    </source>
</evidence>
<dbReference type="Gene3D" id="1.10.10.10">
    <property type="entry name" value="Winged helix-like DNA-binding domain superfamily/Winged helix DNA-binding domain"/>
    <property type="match status" value="1"/>
</dbReference>
<dbReference type="AlphaFoldDB" id="U2JPB1"/>
<dbReference type="GO" id="GO:0003677">
    <property type="term" value="F:DNA binding"/>
    <property type="evidence" value="ECO:0007669"/>
    <property type="project" value="UniProtKB-KW"/>
</dbReference>
<dbReference type="eggNOG" id="COG1846">
    <property type="taxonomic scope" value="Bacteria"/>
</dbReference>
<dbReference type="PROSITE" id="PS01117">
    <property type="entry name" value="HTH_MARR_1"/>
    <property type="match status" value="1"/>
</dbReference>
<dbReference type="PANTHER" id="PTHR33164:SF102">
    <property type="entry name" value="TRANSCRIPTIONAL REGULATORY PROTEIN"/>
    <property type="match status" value="1"/>
</dbReference>
<dbReference type="Proteomes" id="UP000016662">
    <property type="component" value="Unassembled WGS sequence"/>
</dbReference>
<dbReference type="HOGENOM" id="CLU_129726_1_0_9"/>
<dbReference type="STRING" id="411473.RUMCAL_03171"/>
<dbReference type="InterPro" id="IPR000835">
    <property type="entry name" value="HTH_MarR-typ"/>
</dbReference>
<dbReference type="GO" id="GO:0003700">
    <property type="term" value="F:DNA-binding transcription factor activity"/>
    <property type="evidence" value="ECO:0007669"/>
    <property type="project" value="InterPro"/>
</dbReference>
<dbReference type="GO" id="GO:0006950">
    <property type="term" value="P:response to stress"/>
    <property type="evidence" value="ECO:0007669"/>
    <property type="project" value="TreeGrafter"/>
</dbReference>
<gene>
    <name evidence="5" type="ORF">RUMCAL_03171</name>
</gene>
<dbReference type="PATRIC" id="fig|411473.3.peg.2653"/>
<evidence type="ECO:0000256" key="2">
    <source>
        <dbReference type="ARBA" id="ARBA00023125"/>
    </source>
</evidence>
<dbReference type="SUPFAM" id="SSF46785">
    <property type="entry name" value="Winged helix' DNA-binding domain"/>
    <property type="match status" value="1"/>
</dbReference>
<dbReference type="InterPro" id="IPR036390">
    <property type="entry name" value="WH_DNA-bd_sf"/>
</dbReference>
<dbReference type="InterPro" id="IPR023187">
    <property type="entry name" value="Tscrpt_reg_MarR-type_CS"/>
</dbReference>
<dbReference type="SMART" id="SM00347">
    <property type="entry name" value="HTH_MARR"/>
    <property type="match status" value="1"/>
</dbReference>